<comment type="caution">
    <text evidence="1">The sequence shown here is derived from an EMBL/GenBank/DDBJ whole genome shotgun (WGS) entry which is preliminary data.</text>
</comment>
<name>A0ABV0PCI5_9TELE</name>
<dbReference type="Proteomes" id="UP001476798">
    <property type="component" value="Unassembled WGS sequence"/>
</dbReference>
<protein>
    <submittedName>
        <fullName evidence="1">Uncharacterized protein</fullName>
    </submittedName>
</protein>
<reference evidence="1 2" key="1">
    <citation type="submission" date="2021-06" db="EMBL/GenBank/DDBJ databases">
        <authorList>
            <person name="Palmer J.M."/>
        </authorList>
    </citation>
    <scope>NUCLEOTIDE SEQUENCE [LARGE SCALE GENOMIC DNA]</scope>
    <source>
        <strain evidence="1 2">GA_2019</strain>
        <tissue evidence="1">Muscle</tissue>
    </source>
</reference>
<accession>A0ABV0PCI5</accession>
<gene>
    <name evidence="1" type="ORF">GOODEAATRI_008721</name>
</gene>
<keyword evidence="2" id="KW-1185">Reference proteome</keyword>
<organism evidence="1 2">
    <name type="scientific">Goodea atripinnis</name>
    <dbReference type="NCBI Taxonomy" id="208336"/>
    <lineage>
        <taxon>Eukaryota</taxon>
        <taxon>Metazoa</taxon>
        <taxon>Chordata</taxon>
        <taxon>Craniata</taxon>
        <taxon>Vertebrata</taxon>
        <taxon>Euteleostomi</taxon>
        <taxon>Actinopterygii</taxon>
        <taxon>Neopterygii</taxon>
        <taxon>Teleostei</taxon>
        <taxon>Neoteleostei</taxon>
        <taxon>Acanthomorphata</taxon>
        <taxon>Ovalentaria</taxon>
        <taxon>Atherinomorphae</taxon>
        <taxon>Cyprinodontiformes</taxon>
        <taxon>Goodeidae</taxon>
        <taxon>Goodea</taxon>
    </lineage>
</organism>
<dbReference type="EMBL" id="JAHRIO010070436">
    <property type="protein sequence ID" value="MEQ2181181.1"/>
    <property type="molecule type" value="Genomic_DNA"/>
</dbReference>
<proteinExistence type="predicted"/>
<evidence type="ECO:0000313" key="2">
    <source>
        <dbReference type="Proteomes" id="UP001476798"/>
    </source>
</evidence>
<evidence type="ECO:0000313" key="1">
    <source>
        <dbReference type="EMBL" id="MEQ2181181.1"/>
    </source>
</evidence>
<sequence>MSFSTLTSIYDLTAFHCFSLVPPLSPFGFFTSKTLPESLSALGSFSNHKHDSCSVNTFSHVYICCSSRVTMGLSATSLINVLLAWPARLGGCQCIGRLGTVSYSLHFQK</sequence>